<proteinExistence type="inferred from homology"/>
<sequence>MTLEVTTNAQRLLQRLDDFARIGGTPAGGVDRQALSEEDRQSRRLLAELARARGFRVFQDPMANLFIRREGRLADRPPFVIGSHLDSQPTGGRFDGALGTLSAFEVIESLEDAGLETDLPLEVVAWTNEEGSRFAPGTMGSMAFAAGAIPGAWSDLRGRDGALFAAELKGTLDALPEAEMRPLGFRISGYLELHIEQGPSLEREGIPIGIVHGVQGTRWLEITITGQAAHAGTTVLGFRRDPMAAAVAALDILFKSIMPGDERARFTVGRFAVEPGSVNAIPGSVILTVDLRHPEPSVIDALEAKVRSTCKTAAGAHGCDAVFRRFFEMPSATFSQDLLDCLGRAAATLRLPVKRMISGAFHDALFVNRVAPAAMIFVPCRDGLSHNEAEYVEPADAATGAQMLLASTLEAMRAIASAESS</sequence>
<reference evidence="4 5" key="1">
    <citation type="submission" date="2021-03" db="EMBL/GenBank/DDBJ databases">
        <title>Genomic Encyclopedia of Type Strains, Phase IV (KMG-IV): sequencing the most valuable type-strain genomes for metagenomic binning, comparative biology and taxonomic classification.</title>
        <authorList>
            <person name="Goeker M."/>
        </authorList>
    </citation>
    <scope>NUCLEOTIDE SEQUENCE [LARGE SCALE GENOMIC DNA]</scope>
    <source>
        <strain evidence="4 5">DSM 13372</strain>
    </source>
</reference>
<dbReference type="Pfam" id="PF01546">
    <property type="entry name" value="Peptidase_M20"/>
    <property type="match status" value="1"/>
</dbReference>
<dbReference type="InterPro" id="IPR036264">
    <property type="entry name" value="Bact_exopeptidase_dim_dom"/>
</dbReference>
<dbReference type="EC" id="3.5.1.87" evidence="4"/>
<dbReference type="PIRSF" id="PIRSF001235">
    <property type="entry name" value="Amidase_carbamoylase"/>
    <property type="match status" value="1"/>
</dbReference>
<dbReference type="Gene3D" id="3.40.630.10">
    <property type="entry name" value="Zn peptidases"/>
    <property type="match status" value="1"/>
</dbReference>
<evidence type="ECO:0000256" key="1">
    <source>
        <dbReference type="ARBA" id="ARBA00006153"/>
    </source>
</evidence>
<dbReference type="SUPFAM" id="SSF55031">
    <property type="entry name" value="Bacterial exopeptidase dimerisation domain"/>
    <property type="match status" value="1"/>
</dbReference>
<dbReference type="Proteomes" id="UP000730739">
    <property type="component" value="Unassembled WGS sequence"/>
</dbReference>
<dbReference type="RefSeq" id="WP_209605966.1">
    <property type="nucleotide sequence ID" value="NZ_JAGILA010000009.1"/>
</dbReference>
<dbReference type="InterPro" id="IPR011650">
    <property type="entry name" value="Peptidase_M20_dimer"/>
</dbReference>
<organism evidence="4 5">
    <name type="scientific">Sinorhizobium kostiense</name>
    <dbReference type="NCBI Taxonomy" id="76747"/>
    <lineage>
        <taxon>Bacteria</taxon>
        <taxon>Pseudomonadati</taxon>
        <taxon>Pseudomonadota</taxon>
        <taxon>Alphaproteobacteria</taxon>
        <taxon>Hyphomicrobiales</taxon>
        <taxon>Rhizobiaceae</taxon>
        <taxon>Sinorhizobium/Ensifer group</taxon>
        <taxon>Sinorhizobium</taxon>
    </lineage>
</organism>
<comment type="similarity">
    <text evidence="1">Belongs to the peptidase M20 family.</text>
</comment>
<keyword evidence="2 4" id="KW-0378">Hydrolase</keyword>
<dbReference type="Pfam" id="PF07687">
    <property type="entry name" value="M20_dimer"/>
    <property type="match status" value="1"/>
</dbReference>
<evidence type="ECO:0000313" key="4">
    <source>
        <dbReference type="EMBL" id="MBP2238705.1"/>
    </source>
</evidence>
<dbReference type="EMBL" id="JAGILA010000009">
    <property type="protein sequence ID" value="MBP2238705.1"/>
    <property type="molecule type" value="Genomic_DNA"/>
</dbReference>
<dbReference type="NCBIfam" id="TIGR01879">
    <property type="entry name" value="hydantase"/>
    <property type="match status" value="1"/>
</dbReference>
<dbReference type="GO" id="GO:0050538">
    <property type="term" value="F:N-carbamoyl-L-amino-acid hydrolase activity"/>
    <property type="evidence" value="ECO:0007669"/>
    <property type="project" value="UniProtKB-EC"/>
</dbReference>
<dbReference type="Gene3D" id="3.30.70.360">
    <property type="match status" value="1"/>
</dbReference>
<evidence type="ECO:0000259" key="3">
    <source>
        <dbReference type="Pfam" id="PF07687"/>
    </source>
</evidence>
<dbReference type="PANTHER" id="PTHR32494:SF5">
    <property type="entry name" value="ALLANTOATE AMIDOHYDROLASE"/>
    <property type="match status" value="1"/>
</dbReference>
<dbReference type="InterPro" id="IPR002933">
    <property type="entry name" value="Peptidase_M20"/>
</dbReference>
<dbReference type="SUPFAM" id="SSF53187">
    <property type="entry name" value="Zn-dependent exopeptidases"/>
    <property type="match status" value="1"/>
</dbReference>
<name>A0ABS4R729_9HYPH</name>
<keyword evidence="5" id="KW-1185">Reference proteome</keyword>
<dbReference type="PANTHER" id="PTHR32494">
    <property type="entry name" value="ALLANTOATE DEIMINASE-RELATED"/>
    <property type="match status" value="1"/>
</dbReference>
<accession>A0ABS4R729</accession>
<comment type="caution">
    <text evidence="4">The sequence shown here is derived from an EMBL/GenBank/DDBJ whole genome shotgun (WGS) entry which is preliminary data.</text>
</comment>
<protein>
    <submittedName>
        <fullName evidence="4">N-carbamoyl-L-amino-acid hydrolase</fullName>
        <ecNumber evidence="4">3.5.1.87</ecNumber>
    </submittedName>
</protein>
<dbReference type="InterPro" id="IPR010158">
    <property type="entry name" value="Amidase_Cbmase"/>
</dbReference>
<dbReference type="CDD" id="cd03884">
    <property type="entry name" value="M20_bAS"/>
    <property type="match status" value="1"/>
</dbReference>
<evidence type="ECO:0000313" key="5">
    <source>
        <dbReference type="Proteomes" id="UP000730739"/>
    </source>
</evidence>
<gene>
    <name evidence="4" type="ORF">J2Z31_005246</name>
</gene>
<evidence type="ECO:0000256" key="2">
    <source>
        <dbReference type="ARBA" id="ARBA00022801"/>
    </source>
</evidence>
<feature type="domain" description="Peptidase M20 dimerisation" evidence="3">
    <location>
        <begin position="213"/>
        <end position="315"/>
    </location>
</feature>